<dbReference type="GO" id="GO:0006635">
    <property type="term" value="P:fatty acid beta-oxidation"/>
    <property type="evidence" value="ECO:0007669"/>
    <property type="project" value="TreeGrafter"/>
</dbReference>
<evidence type="ECO:0008006" key="3">
    <source>
        <dbReference type="Google" id="ProtNLM"/>
    </source>
</evidence>
<dbReference type="PANTHER" id="PTHR11941:SF54">
    <property type="entry name" value="ENOYL-COA HYDRATASE, MITOCHONDRIAL"/>
    <property type="match status" value="1"/>
</dbReference>
<dbReference type="OrthoDB" id="9807606at2"/>
<organism evidence="1 2">
    <name type="scientific">Sulfitobacter alexandrii</name>
    <dbReference type="NCBI Taxonomy" id="1917485"/>
    <lineage>
        <taxon>Bacteria</taxon>
        <taxon>Pseudomonadati</taxon>
        <taxon>Pseudomonadota</taxon>
        <taxon>Alphaproteobacteria</taxon>
        <taxon>Rhodobacterales</taxon>
        <taxon>Roseobacteraceae</taxon>
        <taxon>Sulfitobacter</taxon>
    </lineage>
</organism>
<dbReference type="KEGG" id="suam:BOO69_17260"/>
<dbReference type="EMBL" id="CP018076">
    <property type="protein sequence ID" value="APE44961.1"/>
    <property type="molecule type" value="Genomic_DNA"/>
</dbReference>
<gene>
    <name evidence="1" type="ORF">BOO69_17260</name>
</gene>
<dbReference type="Proteomes" id="UP000181897">
    <property type="component" value="Chromosome"/>
</dbReference>
<dbReference type="RefSeq" id="WP_071973308.1">
    <property type="nucleotide sequence ID" value="NZ_CP018076.1"/>
</dbReference>
<dbReference type="InterPro" id="IPR029045">
    <property type="entry name" value="ClpP/crotonase-like_dom_sf"/>
</dbReference>
<name>A0A1J0WKS4_9RHOB</name>
<proteinExistence type="predicted"/>
<dbReference type="InterPro" id="IPR001753">
    <property type="entry name" value="Enoyl-CoA_hydra/iso"/>
</dbReference>
<dbReference type="CDD" id="cd06558">
    <property type="entry name" value="crotonase-like"/>
    <property type="match status" value="1"/>
</dbReference>
<dbReference type="Pfam" id="PF00378">
    <property type="entry name" value="ECH_1"/>
    <property type="match status" value="1"/>
</dbReference>
<dbReference type="SUPFAM" id="SSF52096">
    <property type="entry name" value="ClpP/crotonase"/>
    <property type="match status" value="1"/>
</dbReference>
<dbReference type="Gene3D" id="3.90.226.10">
    <property type="entry name" value="2-enoyl-CoA Hydratase, Chain A, domain 1"/>
    <property type="match status" value="1"/>
</dbReference>
<dbReference type="STRING" id="1917485.BOO69_17260"/>
<keyword evidence="2" id="KW-1185">Reference proteome</keyword>
<sequence length="262" mass="28834">MGIRYEKDGPVATFTIENGKVNAFTPEMHKELHDAVREFCADRSVHVGILTGAGDKAFCAGDDIKNPHGHQTQDKAMSAHFFPSTEEEAHLRPGWERELRSLERFKPIVGAINGPAVGMGAIYMLNLTDIRVASPNAFIGLPEIAYGMAGAGGSTQLAKQVPPAVAMWMVLLGERMPAEEALKHDLFNEVVPQDQLMTRARELADRIASLPPISVRVEMEVTKRAMDLSRNEALNLTSHLYRLQRAALMSRGEHQSLPLADD</sequence>
<protein>
    <recommendedName>
        <fullName evidence="3">Enoyl-CoA hydratase/isomerase family protein</fullName>
    </recommendedName>
</protein>
<evidence type="ECO:0000313" key="2">
    <source>
        <dbReference type="Proteomes" id="UP000181897"/>
    </source>
</evidence>
<reference evidence="1 2" key="1">
    <citation type="submission" date="2016-11" db="EMBL/GenBank/DDBJ databases">
        <title>Complete genome sequence of Sulfitobacter sp. AM1-D1, a toxic bacteria associated with marine dinoflagellate Alexandrium minutum in East China Sea.</title>
        <authorList>
            <person name="Yang Q."/>
            <person name="Zhang X."/>
            <person name="Tian X."/>
        </authorList>
    </citation>
    <scope>NUCLEOTIDE SEQUENCE [LARGE SCALE GENOMIC DNA]</scope>
    <source>
        <strain evidence="1 2">AM1-D1</strain>
    </source>
</reference>
<dbReference type="GO" id="GO:0003824">
    <property type="term" value="F:catalytic activity"/>
    <property type="evidence" value="ECO:0007669"/>
    <property type="project" value="UniProtKB-ARBA"/>
</dbReference>
<dbReference type="PANTHER" id="PTHR11941">
    <property type="entry name" value="ENOYL-COA HYDRATASE-RELATED"/>
    <property type="match status" value="1"/>
</dbReference>
<accession>A0A1J0WKS4</accession>
<evidence type="ECO:0000313" key="1">
    <source>
        <dbReference type="EMBL" id="APE44961.1"/>
    </source>
</evidence>
<dbReference type="AlphaFoldDB" id="A0A1J0WKS4"/>